<evidence type="ECO:0000313" key="2">
    <source>
        <dbReference type="Proteomes" id="UP000287605"/>
    </source>
</evidence>
<keyword evidence="2" id="KW-1185">Reference proteome</keyword>
<protein>
    <submittedName>
        <fullName evidence="1">Uncharacterized protein</fullName>
    </submittedName>
</protein>
<dbReference type="RefSeq" id="WP_126808755.1">
    <property type="nucleotide sequence ID" value="NZ_NGKA01000008.1"/>
</dbReference>
<dbReference type="Proteomes" id="UP000287605">
    <property type="component" value="Unassembled WGS sequence"/>
</dbReference>
<comment type="caution">
    <text evidence="1">The sequence shown here is derived from an EMBL/GenBank/DDBJ whole genome shotgun (WGS) entry which is preliminary data.</text>
</comment>
<organism evidence="1 2">
    <name type="scientific">Vagococcus elongatus</name>
    <dbReference type="NCBI Taxonomy" id="180344"/>
    <lineage>
        <taxon>Bacteria</taxon>
        <taxon>Bacillati</taxon>
        <taxon>Bacillota</taxon>
        <taxon>Bacilli</taxon>
        <taxon>Lactobacillales</taxon>
        <taxon>Enterococcaceae</taxon>
        <taxon>Vagococcus</taxon>
    </lineage>
</organism>
<dbReference type="AlphaFoldDB" id="A0A430AW66"/>
<sequence length="78" mass="9132">MRRKHKFMLVDNNIENHKGIELAMCWDIMTADMLADHYRSVYEGNDMGLSVMYKLGRKEKIIVDGNSQENKEIIQEGK</sequence>
<evidence type="ECO:0000313" key="1">
    <source>
        <dbReference type="EMBL" id="RSU12286.1"/>
    </source>
</evidence>
<reference evidence="1 2" key="1">
    <citation type="submission" date="2017-05" db="EMBL/GenBank/DDBJ databases">
        <title>Vagococcus spp. assemblies.</title>
        <authorList>
            <person name="Gulvik C.A."/>
        </authorList>
    </citation>
    <scope>NUCLEOTIDE SEQUENCE [LARGE SCALE GENOMIC DNA]</scope>
    <source>
        <strain evidence="1 2">CCUG 51432</strain>
    </source>
</reference>
<name>A0A430AW66_9ENTE</name>
<accession>A0A430AW66</accession>
<dbReference type="EMBL" id="NGKA01000008">
    <property type="protein sequence ID" value="RSU12286.1"/>
    <property type="molecule type" value="Genomic_DNA"/>
</dbReference>
<gene>
    <name evidence="1" type="ORF">CBF29_06710</name>
</gene>
<proteinExistence type="predicted"/>